<gene>
    <name evidence="5" type="ORF">AARE701A_LOCUS8377</name>
</gene>
<evidence type="ECO:0000313" key="5">
    <source>
        <dbReference type="EMBL" id="CAE5977319.1"/>
    </source>
</evidence>
<evidence type="ECO:0000259" key="4">
    <source>
        <dbReference type="Pfam" id="PF14372"/>
    </source>
</evidence>
<evidence type="ECO:0000259" key="3">
    <source>
        <dbReference type="Pfam" id="PF05699"/>
    </source>
</evidence>
<dbReference type="InterPro" id="IPR025525">
    <property type="entry name" value="hAT-like_transposase_RNase-H"/>
</dbReference>
<dbReference type="PANTHER" id="PTHR46481">
    <property type="entry name" value="ZINC FINGER BED DOMAIN-CONTAINING PROTEIN 4"/>
    <property type="match status" value="1"/>
</dbReference>
<feature type="compositionally biased region" description="Basic and acidic residues" evidence="2">
    <location>
        <begin position="1"/>
        <end position="12"/>
    </location>
</feature>
<dbReference type="InterPro" id="IPR052035">
    <property type="entry name" value="ZnF_BED_domain_contain"/>
</dbReference>
<dbReference type="Pfam" id="PF05699">
    <property type="entry name" value="Dimer_Tnp_hAT"/>
    <property type="match status" value="1"/>
</dbReference>
<sequence length="684" mass="77834">MSSHDNNDDLVDKQVQVQTSVGKKRTETQRSSSDLPSNPRKKLAQSSDIRQYFVPKDDDKESTNGTRNDIGRCELFKAYQETSEQKVSTSGDQDDFQRSVSELIVLSGLPFSFVESEGFRRFCQTVLPMYDDVSQLTVARDIATMYLQEKAFLKVLFSVEIKRVSLTTDIWEAPTTSCSYMVVTAFWIDANWELQKRIISFKPVTDKKGETIARHLIECLDEWGIEKVFTVTVNNAEGNDKALTLFQDAMRLKGANALVKDGDFLRMRCCGDIVNLLVKESMEHVSDSIVAIRNAVKYVQSSSSRLKSFEFRIEMGKVSKCSLSLDCVTEWNSTYLMLVAALKLRVAFEKMLGEDKLYGKYFLEIEEETGKKRVGPPISSTWDEVKRLVGFLRIFFNYTVGSSKSKSAASSNGYSEIATIDSNLIKLSNSVDEEVQKQATSMRGKFEKYWDGLININPLVIVASVFDPRKKMKFASLCFDMLHGKDSLEANHLTSSIRSVMRHLYEEYTMMLNKQSQSDAAATQSNHGGSEQSSDSDGYIRSDYLYKEMIKEMRKEEASKQLDDYLIEKVEPWGLGSDYDVLSWWKRNSSKYPILSELARDVLAIQMSSFAPESAFCTSGRILDPYRSSLTPYITEALICTQQWLQTSLQSEEQLPSLKQMFEELDFQESLDPRKQPEPLVTEV</sequence>
<feature type="domain" description="hAT-like transposase RNase-H fold" evidence="4">
    <location>
        <begin position="405"/>
        <end position="508"/>
    </location>
</feature>
<evidence type="ECO:0000256" key="1">
    <source>
        <dbReference type="ARBA" id="ARBA00023125"/>
    </source>
</evidence>
<feature type="domain" description="HAT C-terminal dimerisation" evidence="3">
    <location>
        <begin position="562"/>
        <end position="645"/>
    </location>
</feature>
<feature type="compositionally biased region" description="Polar residues" evidence="2">
    <location>
        <begin position="516"/>
        <end position="536"/>
    </location>
</feature>
<keyword evidence="6" id="KW-1185">Reference proteome</keyword>
<evidence type="ECO:0000313" key="6">
    <source>
        <dbReference type="Proteomes" id="UP000682877"/>
    </source>
</evidence>
<dbReference type="InterPro" id="IPR012337">
    <property type="entry name" value="RNaseH-like_sf"/>
</dbReference>
<feature type="region of interest" description="Disordered" evidence="2">
    <location>
        <begin position="516"/>
        <end position="538"/>
    </location>
</feature>
<feature type="region of interest" description="Disordered" evidence="2">
    <location>
        <begin position="1"/>
        <end position="68"/>
    </location>
</feature>
<proteinExistence type="predicted"/>
<dbReference type="InterPro" id="IPR008906">
    <property type="entry name" value="HATC_C_dom"/>
</dbReference>
<organism evidence="5 6">
    <name type="scientific">Arabidopsis arenosa</name>
    <name type="common">Sand rock-cress</name>
    <name type="synonym">Cardaminopsis arenosa</name>
    <dbReference type="NCBI Taxonomy" id="38785"/>
    <lineage>
        <taxon>Eukaryota</taxon>
        <taxon>Viridiplantae</taxon>
        <taxon>Streptophyta</taxon>
        <taxon>Embryophyta</taxon>
        <taxon>Tracheophyta</taxon>
        <taxon>Spermatophyta</taxon>
        <taxon>Magnoliopsida</taxon>
        <taxon>eudicotyledons</taxon>
        <taxon>Gunneridae</taxon>
        <taxon>Pentapetalae</taxon>
        <taxon>rosids</taxon>
        <taxon>malvids</taxon>
        <taxon>Brassicales</taxon>
        <taxon>Brassicaceae</taxon>
        <taxon>Camelineae</taxon>
        <taxon>Arabidopsis</taxon>
    </lineage>
</organism>
<dbReference type="Proteomes" id="UP000682877">
    <property type="component" value="Chromosome 3"/>
</dbReference>
<accession>A0A8S1ZY16</accession>
<reference evidence="5" key="1">
    <citation type="submission" date="2021-01" db="EMBL/GenBank/DDBJ databases">
        <authorList>
            <person name="Bezrukov I."/>
        </authorList>
    </citation>
    <scope>NUCLEOTIDE SEQUENCE</scope>
</reference>
<dbReference type="Pfam" id="PF14372">
    <property type="entry name" value="hAT-like_RNase-H"/>
    <property type="match status" value="1"/>
</dbReference>
<dbReference type="GO" id="GO:0003677">
    <property type="term" value="F:DNA binding"/>
    <property type="evidence" value="ECO:0007669"/>
    <property type="project" value="UniProtKB-KW"/>
</dbReference>
<evidence type="ECO:0000256" key="2">
    <source>
        <dbReference type="SAM" id="MobiDB-lite"/>
    </source>
</evidence>
<name>A0A8S1ZY16_ARAAE</name>
<dbReference type="AlphaFoldDB" id="A0A8S1ZY16"/>
<dbReference type="EMBL" id="LR999453">
    <property type="protein sequence ID" value="CAE5977319.1"/>
    <property type="molecule type" value="Genomic_DNA"/>
</dbReference>
<protein>
    <recommendedName>
        <fullName evidence="7">Zinc finger BED domain-containing protein RICESLEEPER 2-like</fullName>
    </recommendedName>
</protein>
<dbReference type="SUPFAM" id="SSF53098">
    <property type="entry name" value="Ribonuclease H-like"/>
    <property type="match status" value="1"/>
</dbReference>
<evidence type="ECO:0008006" key="7">
    <source>
        <dbReference type="Google" id="ProtNLM"/>
    </source>
</evidence>
<dbReference type="GO" id="GO:0046983">
    <property type="term" value="F:protein dimerization activity"/>
    <property type="evidence" value="ECO:0007669"/>
    <property type="project" value="InterPro"/>
</dbReference>
<keyword evidence="1" id="KW-0238">DNA-binding</keyword>
<dbReference type="PANTHER" id="PTHR46481:SF2">
    <property type="entry name" value="BED-TYPE DOMAIN-CONTAINING PROTEIN"/>
    <property type="match status" value="1"/>
</dbReference>